<dbReference type="InterPro" id="IPR053350">
    <property type="entry name" value="CV_Inducer"/>
</dbReference>
<dbReference type="Proteomes" id="UP000188354">
    <property type="component" value="Chromosome LG03"/>
</dbReference>
<dbReference type="EMBL" id="CM007363">
    <property type="protein sequence ID" value="OIW15061.1"/>
    <property type="molecule type" value="Genomic_DNA"/>
</dbReference>
<evidence type="ECO:0000313" key="2">
    <source>
        <dbReference type="Proteomes" id="UP000188354"/>
    </source>
</evidence>
<evidence type="ECO:0000313" key="1">
    <source>
        <dbReference type="EMBL" id="OIW15061.1"/>
    </source>
</evidence>
<sequence length="150" mass="16658">MRTSSCLNLPPPTSNILIKPPHVSLVKKEGYWRRQYIMIGVASYCTIIGLEVNNNLVDNHEGATLAYDEVVSKNSSSTLVYVSGSKWSQKSACPSWRGNSFETIVPENLPRPAARRRYELVGSTNKDAPPLSLQESIKHRNTKGSSCFSM</sequence>
<accession>A0A1J7ILD0</accession>
<dbReference type="Gramene" id="OIW15061">
    <property type="protein sequence ID" value="OIW15061"/>
    <property type="gene ID" value="TanjilG_13988"/>
</dbReference>
<organism evidence="1 2">
    <name type="scientific">Lupinus angustifolius</name>
    <name type="common">Narrow-leaved blue lupine</name>
    <dbReference type="NCBI Taxonomy" id="3871"/>
    <lineage>
        <taxon>Eukaryota</taxon>
        <taxon>Viridiplantae</taxon>
        <taxon>Streptophyta</taxon>
        <taxon>Embryophyta</taxon>
        <taxon>Tracheophyta</taxon>
        <taxon>Spermatophyta</taxon>
        <taxon>Magnoliopsida</taxon>
        <taxon>eudicotyledons</taxon>
        <taxon>Gunneridae</taxon>
        <taxon>Pentapetalae</taxon>
        <taxon>rosids</taxon>
        <taxon>fabids</taxon>
        <taxon>Fabales</taxon>
        <taxon>Fabaceae</taxon>
        <taxon>Papilionoideae</taxon>
        <taxon>50 kb inversion clade</taxon>
        <taxon>genistoids sensu lato</taxon>
        <taxon>core genistoids</taxon>
        <taxon>Genisteae</taxon>
        <taxon>Lupinus</taxon>
    </lineage>
</organism>
<dbReference type="PANTHER" id="PTHR37210:SF2">
    <property type="entry name" value="PROTEIN CHLOROPLAST VESICULATION"/>
    <property type="match status" value="1"/>
</dbReference>
<dbReference type="OMA" id="KWEDIGF"/>
<dbReference type="AlphaFoldDB" id="A0A1J7ILD0"/>
<dbReference type="KEGG" id="lang:109342618"/>
<dbReference type="STRING" id="3871.A0A1J7ILD0"/>
<protein>
    <submittedName>
        <fullName evidence="1">Uncharacterized protein</fullName>
    </submittedName>
</protein>
<name>A0A1J7ILD0_LUPAN</name>
<reference evidence="1 2" key="1">
    <citation type="journal article" date="2017" name="Plant Biotechnol. J.">
        <title>A comprehensive draft genome sequence for lupin (Lupinus angustifolius), an emerging health food: insights into plant-microbe interactions and legume evolution.</title>
        <authorList>
            <person name="Hane J.K."/>
            <person name="Ming Y."/>
            <person name="Kamphuis L.G."/>
            <person name="Nelson M.N."/>
            <person name="Garg G."/>
            <person name="Atkins C.A."/>
            <person name="Bayer P.E."/>
            <person name="Bravo A."/>
            <person name="Bringans S."/>
            <person name="Cannon S."/>
            <person name="Edwards D."/>
            <person name="Foley R."/>
            <person name="Gao L.L."/>
            <person name="Harrison M.J."/>
            <person name="Huang W."/>
            <person name="Hurgobin B."/>
            <person name="Li S."/>
            <person name="Liu C.W."/>
            <person name="McGrath A."/>
            <person name="Morahan G."/>
            <person name="Murray J."/>
            <person name="Weller J."/>
            <person name="Jian J."/>
            <person name="Singh K.B."/>
        </authorList>
    </citation>
    <scope>NUCLEOTIDE SEQUENCE [LARGE SCALE GENOMIC DNA]</scope>
    <source>
        <strain evidence="2">cv. Tanjil</strain>
        <tissue evidence="1">Whole plant</tissue>
    </source>
</reference>
<proteinExistence type="predicted"/>
<gene>
    <name evidence="1" type="ORF">TanjilG_13988</name>
</gene>
<dbReference type="PANTHER" id="PTHR37210">
    <property type="entry name" value="EXPRESSED PROTEIN"/>
    <property type="match status" value="1"/>
</dbReference>
<dbReference type="OrthoDB" id="1892100at2759"/>
<keyword evidence="2" id="KW-1185">Reference proteome</keyword>